<protein>
    <recommendedName>
        <fullName evidence="2">N-acetylmuramoyl-L-alanine amidase</fullName>
        <ecNumber evidence="2">3.5.1.28</ecNumber>
    </recommendedName>
</protein>
<dbReference type="SMART" id="SM00646">
    <property type="entry name" value="Ami_3"/>
    <property type="match status" value="1"/>
</dbReference>
<dbReference type="Pfam" id="PF01520">
    <property type="entry name" value="Amidase_3"/>
    <property type="match status" value="1"/>
</dbReference>
<evidence type="ECO:0000313" key="7">
    <source>
        <dbReference type="Proteomes" id="UP000194141"/>
    </source>
</evidence>
<evidence type="ECO:0000313" key="6">
    <source>
        <dbReference type="EMBL" id="OSS43125.1"/>
    </source>
</evidence>
<dbReference type="PANTHER" id="PTHR30404">
    <property type="entry name" value="N-ACETYLMURAMOYL-L-ALANINE AMIDASE"/>
    <property type="match status" value="1"/>
</dbReference>
<feature type="domain" description="MurNAc-LAA" evidence="5">
    <location>
        <begin position="231"/>
        <end position="382"/>
    </location>
</feature>
<comment type="caution">
    <text evidence="6">The sequence shown here is derived from an EMBL/GenBank/DDBJ whole genome shotgun (WGS) entry which is preliminary data.</text>
</comment>
<dbReference type="SUPFAM" id="SSF53187">
    <property type="entry name" value="Zn-dependent exopeptidases"/>
    <property type="match status" value="1"/>
</dbReference>
<dbReference type="CDD" id="cd02696">
    <property type="entry name" value="MurNAc-LAA"/>
    <property type="match status" value="1"/>
</dbReference>
<gene>
    <name evidence="6" type="ORF">DESAMIL20_233</name>
</gene>
<evidence type="ECO:0000256" key="2">
    <source>
        <dbReference type="ARBA" id="ARBA00011901"/>
    </source>
</evidence>
<dbReference type="EMBL" id="MDSU01000001">
    <property type="protein sequence ID" value="OSS43125.1"/>
    <property type="molecule type" value="Genomic_DNA"/>
</dbReference>
<dbReference type="Proteomes" id="UP000194141">
    <property type="component" value="Unassembled WGS sequence"/>
</dbReference>
<dbReference type="EC" id="3.5.1.28" evidence="2"/>
<accession>A0A1X4Y013</accession>
<feature type="region of interest" description="Disordered" evidence="4">
    <location>
        <begin position="131"/>
        <end position="152"/>
    </location>
</feature>
<evidence type="ECO:0000256" key="4">
    <source>
        <dbReference type="SAM" id="MobiDB-lite"/>
    </source>
</evidence>
<dbReference type="GO" id="GO:0008745">
    <property type="term" value="F:N-acetylmuramoyl-L-alanine amidase activity"/>
    <property type="evidence" value="ECO:0007669"/>
    <property type="project" value="UniProtKB-EC"/>
</dbReference>
<dbReference type="InterPro" id="IPR002508">
    <property type="entry name" value="MurNAc-LAA_cat"/>
</dbReference>
<dbReference type="InterPro" id="IPR050695">
    <property type="entry name" value="N-acetylmuramoyl_amidase_3"/>
</dbReference>
<name>A0A1X4Y013_9BACT</name>
<evidence type="ECO:0000256" key="3">
    <source>
        <dbReference type="ARBA" id="ARBA00022801"/>
    </source>
</evidence>
<comment type="catalytic activity">
    <reaction evidence="1">
        <text>Hydrolyzes the link between N-acetylmuramoyl residues and L-amino acid residues in certain cell-wall glycopeptides.</text>
        <dbReference type="EC" id="3.5.1.28"/>
    </reaction>
</comment>
<dbReference type="FunFam" id="3.40.630.40:FF:000005">
    <property type="entry name" value="N-acetylmuramoyl-L-alanine amidase (AmiA)"/>
    <property type="match status" value="1"/>
</dbReference>
<keyword evidence="7" id="KW-1185">Reference proteome</keyword>
<dbReference type="GO" id="GO:0030288">
    <property type="term" value="C:outer membrane-bounded periplasmic space"/>
    <property type="evidence" value="ECO:0007669"/>
    <property type="project" value="TreeGrafter"/>
</dbReference>
<dbReference type="GO" id="GO:0009253">
    <property type="term" value="P:peptidoglycan catabolic process"/>
    <property type="evidence" value="ECO:0007669"/>
    <property type="project" value="InterPro"/>
</dbReference>
<proteinExistence type="predicted"/>
<evidence type="ECO:0000259" key="5">
    <source>
        <dbReference type="SMART" id="SM00646"/>
    </source>
</evidence>
<dbReference type="STRING" id="1562698.DESAMIL20_233"/>
<dbReference type="AlphaFoldDB" id="A0A1X4Y013"/>
<reference evidence="6 7" key="1">
    <citation type="journal article" date="2017" name="Front. Microbiol.">
        <title>Genome Sequence of Desulfurella amilsii Strain TR1 and Comparative Genomics of Desulfurellaceae Family.</title>
        <authorList>
            <person name="Florentino A.P."/>
            <person name="Stams A.J."/>
            <person name="Sanchez-Andrea I."/>
        </authorList>
    </citation>
    <scope>NUCLEOTIDE SEQUENCE [LARGE SCALE GENOMIC DNA]</scope>
    <source>
        <strain evidence="6 7">TR1</strain>
    </source>
</reference>
<dbReference type="Gene3D" id="3.40.630.40">
    <property type="entry name" value="Zn-dependent exopeptidases"/>
    <property type="match status" value="1"/>
</dbReference>
<dbReference type="PANTHER" id="PTHR30404:SF0">
    <property type="entry name" value="N-ACETYLMURAMOYL-L-ALANINE AMIDASE AMIC"/>
    <property type="match status" value="1"/>
</dbReference>
<keyword evidence="3 6" id="KW-0378">Hydrolase</keyword>
<organism evidence="6 7">
    <name type="scientific">Desulfurella amilsii</name>
    <dbReference type="NCBI Taxonomy" id="1562698"/>
    <lineage>
        <taxon>Bacteria</taxon>
        <taxon>Pseudomonadati</taxon>
        <taxon>Campylobacterota</taxon>
        <taxon>Desulfurellia</taxon>
        <taxon>Desulfurellales</taxon>
        <taxon>Desulfurellaceae</taxon>
        <taxon>Desulfurella</taxon>
    </lineage>
</organism>
<evidence type="ECO:0000256" key="1">
    <source>
        <dbReference type="ARBA" id="ARBA00001561"/>
    </source>
</evidence>
<sequence>MMKKATILIALFVLLLVSNAFSLTLKTLNIVKISQTKQTIMLQFDNLENYTYIRLSNELFYIGTNKAIINTNLKPNYDIERVILKQLPNQTRIYFKLNPDYQYDINLSKTNKKTLIINLNISEKKENIKPTQLSTNSTQNSQPTLNNNNQGNPPIITAPIKLPSYNPKNITIVLDPGHGGKDSGAVGILGLKEKDVVLSIAQYCAQILREKGFRVVLTRDSDVFIPLAQRVKIANDAKTNLFVSIHANASTDPSAKGMEVFFLNATSNQKALKIAALENDVPLEQMGTINKIIISLINQAKLKESAILAKDVDDSIYSITKPVYPGLINRGIDQAPFYVLVGTNCPSILIETLFITNPKDNEYLKDSNYQQTIAKGIASGLIKYLDTYKNN</sequence>